<name>A0A8D8Q0X1_9HEMI</name>
<organism evidence="1">
    <name type="scientific">Cacopsylla melanoneura</name>
    <dbReference type="NCBI Taxonomy" id="428564"/>
    <lineage>
        <taxon>Eukaryota</taxon>
        <taxon>Metazoa</taxon>
        <taxon>Ecdysozoa</taxon>
        <taxon>Arthropoda</taxon>
        <taxon>Hexapoda</taxon>
        <taxon>Insecta</taxon>
        <taxon>Pterygota</taxon>
        <taxon>Neoptera</taxon>
        <taxon>Paraneoptera</taxon>
        <taxon>Hemiptera</taxon>
        <taxon>Sternorrhyncha</taxon>
        <taxon>Psylloidea</taxon>
        <taxon>Psyllidae</taxon>
        <taxon>Psyllinae</taxon>
        <taxon>Cacopsylla</taxon>
    </lineage>
</organism>
<dbReference type="EMBL" id="HBUF01049556">
    <property type="protein sequence ID" value="CAG6621190.1"/>
    <property type="molecule type" value="Transcribed_RNA"/>
</dbReference>
<evidence type="ECO:0000313" key="1">
    <source>
        <dbReference type="EMBL" id="CAG6621190.1"/>
    </source>
</evidence>
<dbReference type="AlphaFoldDB" id="A0A8D8Q0X1"/>
<sequence length="128" mass="14747">MYIILHPYTLNTLDILSRLYMIRNINRPTVNTSKEINLLWGIDRGTILCIQSCKVSPSVSLFSLSKFTIFIPCYIIHCTPILSRTYRVIATNNKIIVLESVECRTYRVIATNNWSGVCRTYRVIATNN</sequence>
<proteinExistence type="predicted"/>
<accession>A0A8D8Q0X1</accession>
<reference evidence="1" key="1">
    <citation type="submission" date="2021-05" db="EMBL/GenBank/DDBJ databases">
        <authorList>
            <person name="Alioto T."/>
            <person name="Alioto T."/>
            <person name="Gomez Garrido J."/>
        </authorList>
    </citation>
    <scope>NUCLEOTIDE SEQUENCE</scope>
</reference>
<protein>
    <submittedName>
        <fullName evidence="1">Uncharacterized protein</fullName>
    </submittedName>
</protein>